<dbReference type="OrthoDB" id="5694840at2"/>
<feature type="region of interest" description="Disordered" evidence="1">
    <location>
        <begin position="27"/>
        <end position="51"/>
    </location>
</feature>
<dbReference type="GO" id="GO:0016787">
    <property type="term" value="F:hydrolase activity"/>
    <property type="evidence" value="ECO:0007669"/>
    <property type="project" value="InterPro"/>
</dbReference>
<protein>
    <submittedName>
        <fullName evidence="3">Serine/threonine protein phosphatase</fullName>
    </submittedName>
</protein>
<dbReference type="AlphaFoldDB" id="A0A1W6ZJF0"/>
<evidence type="ECO:0000259" key="2">
    <source>
        <dbReference type="Pfam" id="PF00149"/>
    </source>
</evidence>
<organism evidence="3 4">
    <name type="scientific">Bordetella genomosp. 13</name>
    <dbReference type="NCBI Taxonomy" id="463040"/>
    <lineage>
        <taxon>Bacteria</taxon>
        <taxon>Pseudomonadati</taxon>
        <taxon>Pseudomonadota</taxon>
        <taxon>Betaproteobacteria</taxon>
        <taxon>Burkholderiales</taxon>
        <taxon>Alcaligenaceae</taxon>
        <taxon>Bordetella</taxon>
    </lineage>
</organism>
<proteinExistence type="predicted"/>
<accession>A0A1W6ZJF0</accession>
<dbReference type="Gene3D" id="3.60.21.10">
    <property type="match status" value="1"/>
</dbReference>
<dbReference type="Pfam" id="PF00149">
    <property type="entry name" value="Metallophos"/>
    <property type="match status" value="1"/>
</dbReference>
<dbReference type="STRING" id="463040.CAL15_09865"/>
<gene>
    <name evidence="3" type="ORF">CAL15_09865</name>
</gene>
<dbReference type="SUPFAM" id="SSF56300">
    <property type="entry name" value="Metallo-dependent phosphatases"/>
    <property type="match status" value="1"/>
</dbReference>
<keyword evidence="4" id="KW-1185">Reference proteome</keyword>
<feature type="domain" description="Calcineurin-like phosphoesterase" evidence="2">
    <location>
        <begin position="57"/>
        <end position="258"/>
    </location>
</feature>
<dbReference type="InterPro" id="IPR029052">
    <property type="entry name" value="Metallo-depent_PP-like"/>
</dbReference>
<reference evidence="3 4" key="1">
    <citation type="submission" date="2017-05" db="EMBL/GenBank/DDBJ databases">
        <title>Complete and WGS of Bordetella genogroups.</title>
        <authorList>
            <person name="Spilker T."/>
            <person name="LiPuma J."/>
        </authorList>
    </citation>
    <scope>NUCLEOTIDE SEQUENCE [LARGE SCALE GENOMIC DNA]</scope>
    <source>
        <strain evidence="3 4">AU7206</strain>
    </source>
</reference>
<dbReference type="EMBL" id="CP021111">
    <property type="protein sequence ID" value="ARP97375.1"/>
    <property type="molecule type" value="Genomic_DNA"/>
</dbReference>
<evidence type="ECO:0000313" key="3">
    <source>
        <dbReference type="EMBL" id="ARP97375.1"/>
    </source>
</evidence>
<dbReference type="Proteomes" id="UP000194161">
    <property type="component" value="Chromosome"/>
</dbReference>
<dbReference type="RefSeq" id="WP_086081023.1">
    <property type="nucleotide sequence ID" value="NZ_CP021111.1"/>
</dbReference>
<sequence>MPFSLHYRKRIGAIACGLLALSGCGSDSDRDDDVAEGPDVSEPAPAPQPQPEQKILRVGVLPDTQGSSSGVAEHPMRAALDKLVQEGAEIVLMAGDLTENGTQAEYAQWRAIADEYTDRVTLLPIMGNHDNKGIDQDYFDTVGDLIPADATHMPGSKYKNYAVVRDNVLFINLSYDWLPFAYDFVEAQIDAHRERVDHIILMTHNSFVGNRYGMLREKILEGYLSEPSDVAFREVYDKYRTLFAANDVVYVSGHEHMYSRSQIRDITQRQFTQIVAGSAAYKGYENRYGEHEQVQNTVMVKMASESVGPIDTNVSVFTIQGPAVDYRAYYAPHTVLANSDGPRELASPDWRLFDRYTRTTTRCEKIVYPGSIPAGIQANNMYDPGYRTAPCASPSGQSARLLDGRNEVFNRYDTRTRAMAVEPGVTFAGTNRELESLMYRYMFIRHESWRPNLNNSQRARVIDEGTPDEEVEIRATTIDLSKHVTLSWKTREAGALSDTLAVSGISGQSGIYTDPYGAIKDITVDVGLAGSYGDGSEMGKQPVTLPAGATRDWRLQAGDTGHKYVLEFSLPADVAAQDAMLARWDGSTWVALTDAECVSAQAYRTEFLSGTIPSDVDGACAGGTLVGFDAARSAFWARLVEDGQFAVVARD</sequence>
<dbReference type="InterPro" id="IPR004843">
    <property type="entry name" value="Calcineurin-like_PHP"/>
</dbReference>
<evidence type="ECO:0000256" key="1">
    <source>
        <dbReference type="SAM" id="MobiDB-lite"/>
    </source>
</evidence>
<dbReference type="KEGG" id="bgm:CAL15_09865"/>
<evidence type="ECO:0000313" key="4">
    <source>
        <dbReference type="Proteomes" id="UP000194161"/>
    </source>
</evidence>
<name>A0A1W6ZJF0_9BORD</name>